<sequence length="2470" mass="240098">MPTSSFSRPRLRPLTLAVALALTPPVAWSASYGLIGSGGDGGTGGFTGSGGGGGIGGGGGAGGLNLNGGVVTGGAGGGLRAGADGVAPTGGSSPGAGGGAGGAPQHGGGAGLGGGGGGVSSEYTGGGGGLGANGGAGWELIGQGGSSQPLTNPLTGVTQPAAGYAGGGARGSASGILNAGQASTDVLGIGGGGGGGGASNGSNGADGELIFSQSDVSILGSALVGGGGGGGGFIGNGGAGGYGLLRLISGGSFSVGDTLLVGGSAGGRSTGLGGAGGAGKIDMVDSTLVIGKNLVLGGYSSGSAAGGAGEISIGATNGGSAAVNFQPGASFTINPNGTLRVGNTRNGAAFNGLDRLTNNGNIFFTQADILYVFQPGLAGDGKVTISNAGTTILSGDLSAYNGSILTDSVVQIGDAGSTWARAAGRISGSGRLIFGQNADLIFGGSIESIGNLSHAGTGRLTLTGINQMAGGITVERGTLALDGGSLIALPGRLSVGTAANASVDLRNNALMQTGDAGIGLSGPGDLNISSRSFWKGNYVYVGQANRGTLTIAGGGTAASTRGIIGYAADGSAIVTGPGSQWNASTGLLMNPLGSFQGSLTISDGGVVNAPQIEIGSTAGGIGRGTITLNGNGLARGVLETEGLIRHGANAALNFNGGIVRATRDNSDFLVNFLPGQAQLTGEGLFFDTNGRQVAITTALEGTGNLTKLGSGTLTLNQLNATGAVTVQAGTLKLGGATAMASGSNTLMVTAGANVDLDGHDATIGGLTGMGSIALGSGTLTVGQNNASSVFGGNLSGAGGLTKTGSGTLTLASTNNHTGTTLVAAGSLAADAANALGRGSLNMGPGALLVLGAYSQTVGDFSGDGIVIMNGATLTTVNNVASGNYAGALTGTGNFVKRGNGLLALSGNNNYAGTTHVQQGSLMPQTPGSLAPGALQIDIDAFVGLAGRSPYSISSLAGGGVLDLGQAPLNVGDSTSTTFSGTLAGADGSLLKTGAGTLTLSGSNLYSGGTEVLSGTLRVDGSIARSSNVTIHDSGTLAGNGVVSATTVKNGGTLAPGSAGSTLAVNGNLTLEQGSRLNVVLGAPGTPALPGASSRVDVTGDLVLNGMLDLASSASDLIGYYRLISYRGALSGNGLTVGNTPAGYLPAQFITLNNVPGNIDLKVAVLGDNALQTWQGAGGSWTAAGSNWLNDGGQAPVPWAGQHAVFIGTPGTVTVDNAASFKGLQFVSDGWQLAGTASLSTDAAGSEVRVLGGNTAAIATEIHGGGSLNKTEGGTLVLSGANGYAGGTIVSGGVLSVSRDANLGQAAAGVTLNGGTLRVSDPGYALTSRDLTVGAGNGALDLAGDFHLNGHLAGNGVLSKLGSGTLFLEQSGSAFTGNLVLQAGTISAQAANALGAPAITLARGTTLALNNHDQTIKSIAGAGDVALGAATLRTGGDNTSTTLAGAITGSGSLIKQGGGRFTLIGANHYSGGTTIEGGTLIAGYSQALGTGGLTVANGALMDFNGYDQTLTSLDGAGNIELGAAALAVGAGDGDSHFAGTLSGGGSLTKLGTGTLTLSGISSYTGPTTISAGTLTVDGAINRSAVQVASGARLAGNGVVGSTTVASGGRIAPSGLGSLHVAGNLSLAAGALLDYQIGAPGTPSTPGASSHLQVDGDLSLNGTLNLDDTAGGLGYYRLIRYDGALLGGGLALGTSRLDASHYRIVQDVPGSIDLRVGTAGSNLLQTWTGGDGVWNTSTQNWSNDGGDLPVAWAGNHAVFMQNGGGRIDVQGNPAFAGLQFVADGYRLQGSGRLLTQAGGSEIRVLGGNTATIATAIGGAGGIDKTEGGTLVLSGANSYAGGTRISGGVLSVSREANLGSGGITLNGGTLRIADAAYASSARAIDVQAAGGALDLPHDFTLRGALSGSGALIKRGAGLLTLTADSSAYRGAATLAAGGLWLGDAARLGGTLTARDGALLGGTGTLGSTTIQAGAVHSPGSPIGTQTIAGDYVNRGTLLIDATPSGHDRLVVSGDVDIGGATLDLRLSPDDAASWKPQTGPYTLIAKQSPGAVAGAFTRLNNPLLFMNALVSTAGGDGNDVTLTLRRNDRSLASLALSANQRAVANSTERLPDSHSVWRTVMLSTDPGALGQALSQLAGDTHAGVVSALRATGPVPAAQNGLTALRGNLAAPMTPGAPTAAAGASDAPVAPAALPTLATAPLWAQVGGDWKRLAGDGNAAAIQQSSTNLTLGGDAAVGAGWRLGGAFGYTDARISGQDRAASAKTGSYTATLYGGKAFALGAGTLNVLAGAAYSWHDINSRRQVRYGSLDETLKADYSASSTQLFAELGYALPLGAQASIEPFVGLSWNDLRMRGFSESGGSAALSGRSQNDDSASTLAGLRGQWQLPDSAIALRGLLGWRHAYGELRPSSTLAFDQGPAFSVAGAPIARDAARVELGADLVVVRNMTAGLAYAGEFGGGNRQHTGSLNLRWQF</sequence>
<dbReference type="NCBIfam" id="TIGR01414">
    <property type="entry name" value="autotrans_barl"/>
    <property type="match status" value="1"/>
</dbReference>
<evidence type="ECO:0000256" key="3">
    <source>
        <dbReference type="SAM" id="SignalP"/>
    </source>
</evidence>
<evidence type="ECO:0000256" key="2">
    <source>
        <dbReference type="SAM" id="MobiDB-lite"/>
    </source>
</evidence>
<evidence type="ECO:0000256" key="1">
    <source>
        <dbReference type="ARBA" id="ARBA00022729"/>
    </source>
</evidence>
<dbReference type="InterPro" id="IPR011050">
    <property type="entry name" value="Pectin_lyase_fold/virulence"/>
</dbReference>
<organism evidence="5 6">
    <name type="scientific">Bordetella pseudohinzii</name>
    <dbReference type="NCBI Taxonomy" id="1331258"/>
    <lineage>
        <taxon>Bacteria</taxon>
        <taxon>Pseudomonadati</taxon>
        <taxon>Pseudomonadota</taxon>
        <taxon>Betaproteobacteria</taxon>
        <taxon>Burkholderiales</taxon>
        <taxon>Alcaligenaceae</taxon>
        <taxon>Bordetella</taxon>
    </lineage>
</organism>
<keyword evidence="1 3" id="KW-0732">Signal</keyword>
<feature type="domain" description="Autotransporter" evidence="4">
    <location>
        <begin position="2191"/>
        <end position="2470"/>
    </location>
</feature>
<dbReference type="PANTHER" id="PTHR35037">
    <property type="entry name" value="C-TERMINAL REGION OF AIDA-LIKE PROTEIN"/>
    <property type="match status" value="1"/>
</dbReference>
<dbReference type="InterPro" id="IPR006315">
    <property type="entry name" value="OM_autotransptr_brl_dom"/>
</dbReference>
<gene>
    <name evidence="5" type="ORF">ERS370011_00858</name>
</gene>
<dbReference type="EMBL" id="CYTV01000002">
    <property type="protein sequence ID" value="CUI50583.1"/>
    <property type="molecule type" value="Genomic_DNA"/>
</dbReference>
<dbReference type="GO" id="GO:0019867">
    <property type="term" value="C:outer membrane"/>
    <property type="evidence" value="ECO:0007669"/>
    <property type="project" value="InterPro"/>
</dbReference>
<dbReference type="SUPFAM" id="SSF51126">
    <property type="entry name" value="Pectin lyase-like"/>
    <property type="match status" value="5"/>
</dbReference>
<dbReference type="Gene3D" id="2.40.128.130">
    <property type="entry name" value="Autotransporter beta-domain"/>
    <property type="match status" value="1"/>
</dbReference>
<dbReference type="OrthoDB" id="5760545at2"/>
<dbReference type="PANTHER" id="PTHR35037:SF3">
    <property type="entry name" value="C-TERMINAL REGION OF AIDA-LIKE PROTEIN"/>
    <property type="match status" value="1"/>
</dbReference>
<dbReference type="GO" id="GO:0006508">
    <property type="term" value="P:proteolysis"/>
    <property type="evidence" value="ECO:0007669"/>
    <property type="project" value="UniProtKB-KW"/>
</dbReference>
<keyword evidence="5" id="KW-0645">Protease</keyword>
<dbReference type="NCBIfam" id="TIGR02601">
    <property type="entry name" value="autotrns_rpt"/>
    <property type="match status" value="9"/>
</dbReference>
<proteinExistence type="predicted"/>
<evidence type="ECO:0000313" key="5">
    <source>
        <dbReference type="EMBL" id="CUI50583.1"/>
    </source>
</evidence>
<feature type="signal peptide" evidence="3">
    <location>
        <begin position="1"/>
        <end position="29"/>
    </location>
</feature>
<evidence type="ECO:0000313" key="6">
    <source>
        <dbReference type="Proteomes" id="UP000053096"/>
    </source>
</evidence>
<protein>
    <submittedName>
        <fullName evidence="5">Extracellular serine protease</fullName>
        <ecNumber evidence="5">3.4.21.-</ecNumber>
    </submittedName>
</protein>
<dbReference type="InterPro" id="IPR005546">
    <property type="entry name" value="Autotransporte_beta"/>
</dbReference>
<dbReference type="SUPFAM" id="SSF103515">
    <property type="entry name" value="Autotransporter"/>
    <property type="match status" value="1"/>
</dbReference>
<dbReference type="RefSeq" id="WP_131726021.1">
    <property type="nucleotide sequence ID" value="NZ_CAJGUP010000062.1"/>
</dbReference>
<dbReference type="Pfam" id="PF12951">
    <property type="entry name" value="PATR"/>
    <property type="match status" value="11"/>
</dbReference>
<dbReference type="InterPro" id="IPR013425">
    <property type="entry name" value="Autotrns_rpt"/>
</dbReference>
<dbReference type="Proteomes" id="UP000053096">
    <property type="component" value="Unassembled WGS sequence"/>
</dbReference>
<dbReference type="Pfam" id="PF03797">
    <property type="entry name" value="Autotransporter"/>
    <property type="match status" value="1"/>
</dbReference>
<dbReference type="InterPro" id="IPR051551">
    <property type="entry name" value="Autotransporter_adhesion"/>
</dbReference>
<feature type="compositionally biased region" description="Gly residues" evidence="2">
    <location>
        <begin position="92"/>
        <end position="115"/>
    </location>
</feature>
<evidence type="ECO:0000259" key="4">
    <source>
        <dbReference type="PROSITE" id="PS51208"/>
    </source>
</evidence>
<feature type="chain" id="PRO_5005811304" evidence="3">
    <location>
        <begin position="30"/>
        <end position="2470"/>
    </location>
</feature>
<dbReference type="InterPro" id="IPR012332">
    <property type="entry name" value="Autotransporter_pectin_lyase_C"/>
</dbReference>
<dbReference type="Gene3D" id="2.160.20.20">
    <property type="match status" value="1"/>
</dbReference>
<name>A0A0M7DCG7_9BORD</name>
<accession>A0A0M7DCG7</accession>
<dbReference type="SMART" id="SM00869">
    <property type="entry name" value="Autotransporter"/>
    <property type="match status" value="1"/>
</dbReference>
<dbReference type="GO" id="GO:0008233">
    <property type="term" value="F:peptidase activity"/>
    <property type="evidence" value="ECO:0007669"/>
    <property type="project" value="UniProtKB-KW"/>
</dbReference>
<dbReference type="PROSITE" id="PS51208">
    <property type="entry name" value="AUTOTRANSPORTER"/>
    <property type="match status" value="1"/>
</dbReference>
<keyword evidence="5" id="KW-0378">Hydrolase</keyword>
<dbReference type="InterPro" id="IPR036709">
    <property type="entry name" value="Autotransporte_beta_dom_sf"/>
</dbReference>
<dbReference type="EC" id="3.4.21.-" evidence="5"/>
<feature type="region of interest" description="Disordered" evidence="2">
    <location>
        <begin position="85"/>
        <end position="115"/>
    </location>
</feature>
<reference evidence="5 6" key="1">
    <citation type="submission" date="2015-09" db="EMBL/GenBank/DDBJ databases">
        <authorList>
            <person name="Jackson K.R."/>
            <person name="Lunt B.L."/>
            <person name="Fisher J.N.B."/>
            <person name="Gardner A.V."/>
            <person name="Bailey M.E."/>
            <person name="Deus L.M."/>
            <person name="Earl A.S."/>
            <person name="Gibby P.D."/>
            <person name="Hartmann K.A."/>
            <person name="Liu J.E."/>
            <person name="Manci A.M."/>
            <person name="Nielsen D.A."/>
            <person name="Solomon M.B."/>
            <person name="Breakwell D.P."/>
            <person name="Burnett S.H."/>
            <person name="Grose J.H."/>
        </authorList>
    </citation>
    <scope>NUCLEOTIDE SEQUENCE [LARGE SCALE GENOMIC DNA]</scope>
    <source>
        <strain evidence="5 6">2789STDY5608636</strain>
    </source>
</reference>